<accession>A0ACC6PEC8</accession>
<gene>
    <name evidence="1" type="ORF">WKI47_15185</name>
</gene>
<dbReference type="Proteomes" id="UP001380953">
    <property type="component" value="Unassembled WGS sequence"/>
</dbReference>
<protein>
    <submittedName>
        <fullName evidence="1">Aminotransferase class I/II-fold pyridoxal phosphate-dependent enzyme</fullName>
    </submittedName>
</protein>
<proteinExistence type="predicted"/>
<name>A0ACC6PEC8_9BACL</name>
<reference evidence="1" key="1">
    <citation type="submission" date="2024-03" db="EMBL/GenBank/DDBJ databases">
        <title>Whole genome sequecning of epiphytes from Marcgravia umbellata leaves.</title>
        <authorList>
            <person name="Kumar G."/>
            <person name="Savka M.A."/>
        </authorList>
    </citation>
    <scope>NUCLEOTIDE SEQUENCE</scope>
    <source>
        <strain evidence="1">RIT_BL5</strain>
    </source>
</reference>
<dbReference type="EMBL" id="JBBKAR010000039">
    <property type="protein sequence ID" value="MEJ8305249.1"/>
    <property type="molecule type" value="Genomic_DNA"/>
</dbReference>
<comment type="caution">
    <text evidence="1">The sequence shown here is derived from an EMBL/GenBank/DDBJ whole genome shotgun (WGS) entry which is preliminary data.</text>
</comment>
<evidence type="ECO:0000313" key="2">
    <source>
        <dbReference type="Proteomes" id="UP001380953"/>
    </source>
</evidence>
<organism evidence="1 2">
    <name type="scientific">Saccharibacillus sacchari</name>
    <dbReference type="NCBI Taxonomy" id="456493"/>
    <lineage>
        <taxon>Bacteria</taxon>
        <taxon>Bacillati</taxon>
        <taxon>Bacillota</taxon>
        <taxon>Bacilli</taxon>
        <taxon>Bacillales</taxon>
        <taxon>Paenibacillaceae</taxon>
        <taxon>Saccharibacillus</taxon>
    </lineage>
</organism>
<keyword evidence="1" id="KW-0808">Transferase</keyword>
<sequence>MEIRTILATDNAAIEVIIRECLIEFGGNREGLAWQDDSLSALSAFYAGEDREYWVAVEDGQLIGGCGIAPFANSEKVCELQKMYLVAGARGNGTAGKLLAAALEFAALHYEECYLETLQTMEAANRFYRKHGFRELDAPLAGSEHFACDAWYIRSLHAGWKSRLVSEMGSSVFSKVFGWKEEAQRLGREMIDLSIGTPDRPPAPEIRQALSEASLREDVYGYPGTRGSAEFRKQAAAWMKHRFGADVNPESELLPLLGSQDGLSHLAQAICNLGDLAMVPDPGYPIYLGALRLAGVEPYKLPLRRENGFLPDLDHITDETWSRARFILVAFPGNPIGARADRVYFEKLIALAQKWNVLIVHDLAYSELGFGDYRPISILQLPGAKNIAVELHSCSKSFNMPGCRIGFITGNAEAVGALRELKGHIDFGVFEPVQQAAIEAFRLAMEAPAGDRGVAPLYERRCEAFHQALAEEGWLIDKPDATMFLWAEIPERFRQNGRIGSSSIFAEELLLATGVAVVPGEAFGDEGEGFVRIALVREEETLLEAARRIGRFIRREM</sequence>
<evidence type="ECO:0000313" key="1">
    <source>
        <dbReference type="EMBL" id="MEJ8305249.1"/>
    </source>
</evidence>
<keyword evidence="1" id="KW-0032">Aminotransferase</keyword>
<keyword evidence="2" id="KW-1185">Reference proteome</keyword>